<gene>
    <name evidence="2" type="ORF">Mgra_00004629</name>
</gene>
<name>A0A8S9ZRZ3_9BILA</name>
<keyword evidence="1" id="KW-0472">Membrane</keyword>
<protein>
    <submittedName>
        <fullName evidence="2">Uncharacterized protein</fullName>
    </submittedName>
</protein>
<evidence type="ECO:0000313" key="2">
    <source>
        <dbReference type="EMBL" id="KAF7635909.1"/>
    </source>
</evidence>
<dbReference type="EMBL" id="JABEBT010000036">
    <property type="protein sequence ID" value="KAF7635909.1"/>
    <property type="molecule type" value="Genomic_DNA"/>
</dbReference>
<dbReference type="AlphaFoldDB" id="A0A8S9ZRZ3"/>
<reference evidence="2" key="1">
    <citation type="journal article" date="2020" name="Ecol. Evol.">
        <title>Genome structure and content of the rice root-knot nematode (Meloidogyne graminicola).</title>
        <authorList>
            <person name="Phan N.T."/>
            <person name="Danchin E.G.J."/>
            <person name="Klopp C."/>
            <person name="Perfus-Barbeoch L."/>
            <person name="Kozlowski D.K."/>
            <person name="Koutsovoulos G.D."/>
            <person name="Lopez-Roques C."/>
            <person name="Bouchez O."/>
            <person name="Zahm M."/>
            <person name="Besnard G."/>
            <person name="Bellafiore S."/>
        </authorList>
    </citation>
    <scope>NUCLEOTIDE SEQUENCE</scope>
    <source>
        <strain evidence="2">VN-18</strain>
    </source>
</reference>
<proteinExistence type="predicted"/>
<keyword evidence="3" id="KW-1185">Reference proteome</keyword>
<organism evidence="2 3">
    <name type="scientific">Meloidogyne graminicola</name>
    <dbReference type="NCBI Taxonomy" id="189291"/>
    <lineage>
        <taxon>Eukaryota</taxon>
        <taxon>Metazoa</taxon>
        <taxon>Ecdysozoa</taxon>
        <taxon>Nematoda</taxon>
        <taxon>Chromadorea</taxon>
        <taxon>Rhabditida</taxon>
        <taxon>Tylenchina</taxon>
        <taxon>Tylenchomorpha</taxon>
        <taxon>Tylenchoidea</taxon>
        <taxon>Meloidogynidae</taxon>
        <taxon>Meloidogyninae</taxon>
        <taxon>Meloidogyne</taxon>
    </lineage>
</organism>
<feature type="transmembrane region" description="Helical" evidence="1">
    <location>
        <begin position="51"/>
        <end position="69"/>
    </location>
</feature>
<comment type="caution">
    <text evidence="2">The sequence shown here is derived from an EMBL/GenBank/DDBJ whole genome shotgun (WGS) entry which is preliminary data.</text>
</comment>
<accession>A0A8S9ZRZ3</accession>
<evidence type="ECO:0000313" key="3">
    <source>
        <dbReference type="Proteomes" id="UP000605970"/>
    </source>
</evidence>
<keyword evidence="1" id="KW-1133">Transmembrane helix</keyword>
<keyword evidence="1" id="KW-0812">Transmembrane</keyword>
<dbReference type="Proteomes" id="UP000605970">
    <property type="component" value="Unassembled WGS sequence"/>
</dbReference>
<evidence type="ECO:0000256" key="1">
    <source>
        <dbReference type="SAM" id="Phobius"/>
    </source>
</evidence>
<sequence length="87" mass="9955">MFKLIKFSNIFLYILILELLFIKPNLSIINKNYNSLNQEISQIEKTRLRRGLGKAILVGAGVGAAAYAVKKTFFKNKKNKYYPNNGK</sequence>